<comment type="caution">
    <text evidence="1">The sequence shown here is derived from an EMBL/GenBank/DDBJ whole genome shotgun (WGS) entry which is preliminary data.</text>
</comment>
<gene>
    <name evidence="1" type="ORF">D7223_31170</name>
</gene>
<keyword evidence="2" id="KW-1185">Reference proteome</keyword>
<protein>
    <submittedName>
        <fullName evidence="1">Uncharacterized protein</fullName>
    </submittedName>
</protein>
<dbReference type="OrthoDB" id="140134at28056"/>
<sequence>MPDLTDIAALLAAREWAIEHVHPQPDDRMLRTYGAALLRDFADFLDRGPTFPLPPSVFSALARERADDLTA</sequence>
<dbReference type="Proteomes" id="UP000281726">
    <property type="component" value="Unassembled WGS sequence"/>
</dbReference>
<reference evidence="1 2" key="1">
    <citation type="journal article" date="2004" name="Syst. Appl. Microbiol.">
        <title>Cryptoendolithic actinomycetes from antarctic sandstone rock samples: Micromonospora endolithica sp. nov. and two isolates related to Micromonospora coerulea Jensen 1932.</title>
        <authorList>
            <person name="Hirsch P."/>
            <person name="Mevs U."/>
            <person name="Kroppenstedt R.M."/>
            <person name="Schumann P."/>
            <person name="Stackebrandt E."/>
        </authorList>
    </citation>
    <scope>NUCLEOTIDE SEQUENCE [LARGE SCALE GENOMIC DNA]</scope>
    <source>
        <strain evidence="1 2">JCM 12677</strain>
    </source>
</reference>
<dbReference type="RefSeq" id="WP_120733063.1">
    <property type="nucleotide sequence ID" value="NZ_RBAK01000021.1"/>
</dbReference>
<dbReference type="AlphaFoldDB" id="A0A3A9YT81"/>
<evidence type="ECO:0000313" key="1">
    <source>
        <dbReference type="EMBL" id="RKN38466.1"/>
    </source>
</evidence>
<evidence type="ECO:0000313" key="2">
    <source>
        <dbReference type="Proteomes" id="UP000281726"/>
    </source>
</evidence>
<name>A0A3A9YT81_9ACTN</name>
<accession>A0A3A9YT81</accession>
<organism evidence="1 2">
    <name type="scientific">Micromonospora endolithica</name>
    <dbReference type="NCBI Taxonomy" id="230091"/>
    <lineage>
        <taxon>Bacteria</taxon>
        <taxon>Bacillati</taxon>
        <taxon>Actinomycetota</taxon>
        <taxon>Actinomycetes</taxon>
        <taxon>Micromonosporales</taxon>
        <taxon>Micromonosporaceae</taxon>
        <taxon>Micromonospora</taxon>
    </lineage>
</organism>
<proteinExistence type="predicted"/>
<dbReference type="EMBL" id="RBAK01000021">
    <property type="protein sequence ID" value="RKN38466.1"/>
    <property type="molecule type" value="Genomic_DNA"/>
</dbReference>